<dbReference type="PANTHER" id="PTHR20883">
    <property type="entry name" value="PHYTANOYL-COA DIOXYGENASE DOMAIN CONTAINING 1"/>
    <property type="match status" value="1"/>
</dbReference>
<dbReference type="EMBL" id="CP011797">
    <property type="protein sequence ID" value="ATX75295.1"/>
    <property type="molecule type" value="Genomic_DNA"/>
</dbReference>
<keyword evidence="2" id="KW-0223">Dioxygenase</keyword>
<dbReference type="AlphaFoldDB" id="A0A2K8KJT8"/>
<dbReference type="Proteomes" id="UP000229757">
    <property type="component" value="Chromosome"/>
</dbReference>
<reference evidence="2 3" key="1">
    <citation type="journal article" date="2017" name="Environ. Microbiol.">
        <title>Genomic and physiological analyses of 'Reinekea forsetii' reveal a versatile opportunistic lifestyle during spring algae blooms.</title>
        <authorList>
            <person name="Avci B."/>
            <person name="Hahnke R.L."/>
            <person name="Chafee M."/>
            <person name="Fischer T."/>
            <person name="Gruber-Vodicka H."/>
            <person name="Tegetmeyer H.E."/>
            <person name="Harder J."/>
            <person name="Fuchs B.M."/>
            <person name="Amann R.I."/>
            <person name="Teeling H."/>
        </authorList>
    </citation>
    <scope>NUCLEOTIDE SEQUENCE [LARGE SCALE GENOMIC DNA]</scope>
    <source>
        <strain evidence="2 3">Hel1_31_D35</strain>
    </source>
</reference>
<sequence>MPLTPEEIDQFHTRGYLILNATERGFIDTAQLARMQDAAEQQLLDAQQPLELETSTGYPGAPDSVQARGGSTVRRLLGAHGRHRSWQAWATNKAVVESLATLLDGPGVVLNRVHHNCLMTKNPRFSSATGWHQDIRYWAFDLPELISVWLALGNESGENGGLRVVPGSHRLALASERFDQQLFLDPDRADNEPLLAQAVDLTLAAGEVLFFHCKLLHSAAPNHSNRTKYALVFTYHDGRNGPVVGSRSAALSGIRLAD</sequence>
<gene>
    <name evidence="2" type="ORF">REIFOR_00118</name>
</gene>
<keyword evidence="3" id="KW-1185">Reference proteome</keyword>
<name>A0A2K8KJT8_9GAMM</name>
<proteinExistence type="predicted"/>
<dbReference type="Gene3D" id="2.60.120.620">
    <property type="entry name" value="q2cbj1_9rhob like domain"/>
    <property type="match status" value="1"/>
</dbReference>
<dbReference type="GO" id="GO:0005506">
    <property type="term" value="F:iron ion binding"/>
    <property type="evidence" value="ECO:0007669"/>
    <property type="project" value="UniProtKB-ARBA"/>
</dbReference>
<dbReference type="SUPFAM" id="SSF51197">
    <property type="entry name" value="Clavaminate synthase-like"/>
    <property type="match status" value="1"/>
</dbReference>
<dbReference type="GO" id="GO:0016706">
    <property type="term" value="F:2-oxoglutarate-dependent dioxygenase activity"/>
    <property type="evidence" value="ECO:0007669"/>
    <property type="project" value="UniProtKB-ARBA"/>
</dbReference>
<dbReference type="OrthoDB" id="9791262at2"/>
<evidence type="ECO:0000313" key="3">
    <source>
        <dbReference type="Proteomes" id="UP000229757"/>
    </source>
</evidence>
<accession>A0A2K8KJT8</accession>
<organism evidence="2 3">
    <name type="scientific">Reinekea forsetii</name>
    <dbReference type="NCBI Taxonomy" id="1336806"/>
    <lineage>
        <taxon>Bacteria</taxon>
        <taxon>Pseudomonadati</taxon>
        <taxon>Pseudomonadota</taxon>
        <taxon>Gammaproteobacteria</taxon>
        <taxon>Oceanospirillales</taxon>
        <taxon>Saccharospirillaceae</taxon>
        <taxon>Reinekea</taxon>
    </lineage>
</organism>
<dbReference type="RefSeq" id="WP_100255711.1">
    <property type="nucleotide sequence ID" value="NZ_CP011797.1"/>
</dbReference>
<evidence type="ECO:0000313" key="2">
    <source>
        <dbReference type="EMBL" id="ATX75295.1"/>
    </source>
</evidence>
<dbReference type="PANTHER" id="PTHR20883:SF48">
    <property type="entry name" value="ECTOINE DIOXYGENASE"/>
    <property type="match status" value="1"/>
</dbReference>
<keyword evidence="2" id="KW-0560">Oxidoreductase</keyword>
<dbReference type="InterPro" id="IPR008775">
    <property type="entry name" value="Phytyl_CoA_dOase-like"/>
</dbReference>
<protein>
    <submittedName>
        <fullName evidence="2">Phytanoyl-CoA dioxygenase</fullName>
    </submittedName>
</protein>
<dbReference type="KEGG" id="rfo:REIFOR_00118"/>
<evidence type="ECO:0000256" key="1">
    <source>
        <dbReference type="ARBA" id="ARBA00001954"/>
    </source>
</evidence>
<dbReference type="Pfam" id="PF05721">
    <property type="entry name" value="PhyH"/>
    <property type="match status" value="1"/>
</dbReference>
<comment type="cofactor">
    <cofactor evidence="1">
        <name>Fe(2+)</name>
        <dbReference type="ChEBI" id="CHEBI:29033"/>
    </cofactor>
</comment>